<dbReference type="Pfam" id="PF21983">
    <property type="entry name" value="NikA-like"/>
    <property type="match status" value="1"/>
</dbReference>
<gene>
    <name evidence="1" type="ORF">NKW50_09825</name>
</gene>
<protein>
    <submittedName>
        <fullName evidence="1">MobC family plasmid mobilization relaxosome protein</fullName>
    </submittedName>
</protein>
<dbReference type="InterPro" id="IPR053842">
    <property type="entry name" value="NikA-like"/>
</dbReference>
<comment type="caution">
    <text evidence="1">The sequence shown here is derived from an EMBL/GenBank/DDBJ whole genome shotgun (WGS) entry which is preliminary data.</text>
</comment>
<keyword evidence="2" id="KW-1185">Reference proteome</keyword>
<organism evidence="1 2">
    <name type="scientific">Acetobacter lambici</name>
    <dbReference type="NCBI Taxonomy" id="1332824"/>
    <lineage>
        <taxon>Bacteria</taxon>
        <taxon>Pseudomonadati</taxon>
        <taxon>Pseudomonadota</taxon>
        <taxon>Alphaproteobacteria</taxon>
        <taxon>Acetobacterales</taxon>
        <taxon>Acetobacteraceae</taxon>
        <taxon>Acetobacter</taxon>
    </lineage>
</organism>
<dbReference type="RefSeq" id="WP_165992208.1">
    <property type="nucleotide sequence ID" value="NZ_JAMYZY010000017.1"/>
</dbReference>
<reference evidence="1 2" key="1">
    <citation type="submission" date="2022-06" db="EMBL/GenBank/DDBJ databases">
        <title>Acetobacer genomes from food samples.</title>
        <authorList>
            <person name="Sombolestani A."/>
        </authorList>
    </citation>
    <scope>NUCLEOTIDE SEQUENCE [LARGE SCALE GENOMIC DNA]</scope>
    <source>
        <strain evidence="1 2">R-83285</strain>
    </source>
</reference>
<accession>A0ABT1F119</accession>
<name>A0ABT1F119_9PROT</name>
<evidence type="ECO:0000313" key="2">
    <source>
        <dbReference type="Proteomes" id="UP001523528"/>
    </source>
</evidence>
<proteinExistence type="predicted"/>
<evidence type="ECO:0000313" key="1">
    <source>
        <dbReference type="EMBL" id="MCP1258885.1"/>
    </source>
</evidence>
<sequence>MKDKMIHIRVSDEEHQRIHAYAKQRKKKVSVIGRSSFLNDISGGAKIADELAGIRKELAQIGNNINQIAHKLNAGENADISRLPEIINSLRNNVNAKLKRVR</sequence>
<dbReference type="EMBL" id="JAMYZZ010000017">
    <property type="protein sequence ID" value="MCP1258885.1"/>
    <property type="molecule type" value="Genomic_DNA"/>
</dbReference>
<dbReference type="Proteomes" id="UP001523528">
    <property type="component" value="Unassembled WGS sequence"/>
</dbReference>